<protein>
    <submittedName>
        <fullName evidence="5">Histidine phosphatase family protein</fullName>
    </submittedName>
</protein>
<dbReference type="Gene3D" id="3.40.50.1240">
    <property type="entry name" value="Phosphoglycerate mutase-like"/>
    <property type="match status" value="1"/>
</dbReference>
<evidence type="ECO:0000256" key="1">
    <source>
        <dbReference type="ARBA" id="ARBA00023152"/>
    </source>
</evidence>
<reference evidence="5" key="1">
    <citation type="journal article" date="2021" name="PeerJ">
        <title>Extensive microbial diversity within the chicken gut microbiome revealed by metagenomics and culture.</title>
        <authorList>
            <person name="Gilroy R."/>
            <person name="Ravi A."/>
            <person name="Getino M."/>
            <person name="Pursley I."/>
            <person name="Horton D.L."/>
            <person name="Alikhan N.F."/>
            <person name="Baker D."/>
            <person name="Gharbi K."/>
            <person name="Hall N."/>
            <person name="Watson M."/>
            <person name="Adriaenssens E.M."/>
            <person name="Foster-Nyarko E."/>
            <person name="Jarju S."/>
            <person name="Secka A."/>
            <person name="Antonio M."/>
            <person name="Oren A."/>
            <person name="Chaudhuri R.R."/>
            <person name="La Ragione R."/>
            <person name="Hildebrand F."/>
            <person name="Pallen M.J."/>
        </authorList>
    </citation>
    <scope>NUCLEOTIDE SEQUENCE</scope>
    <source>
        <strain evidence="5">ChiBcec1-1093</strain>
    </source>
</reference>
<dbReference type="GO" id="GO:0016791">
    <property type="term" value="F:phosphatase activity"/>
    <property type="evidence" value="ECO:0007669"/>
    <property type="project" value="TreeGrafter"/>
</dbReference>
<name>A0A9D2GHA5_9FIRM</name>
<evidence type="ECO:0000313" key="6">
    <source>
        <dbReference type="Proteomes" id="UP000824101"/>
    </source>
</evidence>
<dbReference type="GO" id="GO:0005524">
    <property type="term" value="F:ATP binding"/>
    <property type="evidence" value="ECO:0007669"/>
    <property type="project" value="InterPro"/>
</dbReference>
<feature type="binding site" evidence="4">
    <location>
        <begin position="7"/>
        <end position="14"/>
    </location>
    <ligand>
        <name>substrate</name>
    </ligand>
</feature>
<dbReference type="InterPro" id="IPR013078">
    <property type="entry name" value="His_Pase_superF_clade-1"/>
</dbReference>
<dbReference type="SUPFAM" id="SSF53254">
    <property type="entry name" value="Phosphoglycerate mutase-like"/>
    <property type="match status" value="1"/>
</dbReference>
<dbReference type="PANTHER" id="PTHR48100">
    <property type="entry name" value="BROAD-SPECIFICITY PHOSPHATASE YOR283W-RELATED"/>
    <property type="match status" value="1"/>
</dbReference>
<evidence type="ECO:0000256" key="4">
    <source>
        <dbReference type="PIRSR" id="PIRSR613078-2"/>
    </source>
</evidence>
<evidence type="ECO:0000256" key="2">
    <source>
        <dbReference type="ARBA" id="ARBA00023235"/>
    </source>
</evidence>
<proteinExistence type="predicted"/>
<dbReference type="GO" id="GO:0005737">
    <property type="term" value="C:cytoplasm"/>
    <property type="evidence" value="ECO:0007669"/>
    <property type="project" value="TreeGrafter"/>
</dbReference>
<dbReference type="InterPro" id="IPR029033">
    <property type="entry name" value="His_PPase_superfam"/>
</dbReference>
<dbReference type="CDD" id="cd07067">
    <property type="entry name" value="HP_PGM_like"/>
    <property type="match status" value="1"/>
</dbReference>
<dbReference type="AlphaFoldDB" id="A0A9D2GHA5"/>
<dbReference type="PROSITE" id="PS00175">
    <property type="entry name" value="PG_MUTASE"/>
    <property type="match status" value="1"/>
</dbReference>
<reference evidence="5" key="2">
    <citation type="submission" date="2021-04" db="EMBL/GenBank/DDBJ databases">
        <authorList>
            <person name="Gilroy R."/>
        </authorList>
    </citation>
    <scope>NUCLEOTIDE SEQUENCE</scope>
    <source>
        <strain evidence="5">ChiBcec1-1093</strain>
    </source>
</reference>
<dbReference type="EMBL" id="DXBC01000078">
    <property type="protein sequence ID" value="HIZ79158.1"/>
    <property type="molecule type" value="Genomic_DNA"/>
</dbReference>
<dbReference type="PRINTS" id="PR00991">
    <property type="entry name" value="6PFRUCTKNASE"/>
</dbReference>
<dbReference type="SMART" id="SM00855">
    <property type="entry name" value="PGAM"/>
    <property type="match status" value="1"/>
</dbReference>
<feature type="binding site" evidence="4">
    <location>
        <position position="57"/>
    </location>
    <ligand>
        <name>substrate</name>
    </ligand>
</feature>
<accession>A0A9D2GHA5</accession>
<dbReference type="Pfam" id="PF00300">
    <property type="entry name" value="His_Phos_1"/>
    <property type="match status" value="1"/>
</dbReference>
<keyword evidence="2" id="KW-0413">Isomerase</keyword>
<dbReference type="GO" id="GO:0006003">
    <property type="term" value="P:fructose 2,6-bisphosphate metabolic process"/>
    <property type="evidence" value="ECO:0007669"/>
    <property type="project" value="InterPro"/>
</dbReference>
<dbReference type="InterPro" id="IPR050275">
    <property type="entry name" value="PGM_Phosphatase"/>
</dbReference>
<keyword evidence="1" id="KW-0324">Glycolysis</keyword>
<dbReference type="InterPro" id="IPR003094">
    <property type="entry name" value="6Pfruct_kin"/>
</dbReference>
<dbReference type="InterPro" id="IPR001345">
    <property type="entry name" value="PG/BPGM_mutase_AS"/>
</dbReference>
<feature type="active site" description="Tele-phosphohistidine intermediate" evidence="3">
    <location>
        <position position="8"/>
    </location>
</feature>
<dbReference type="PANTHER" id="PTHR48100:SF1">
    <property type="entry name" value="HISTIDINE PHOSPHATASE FAMILY PROTEIN-RELATED"/>
    <property type="match status" value="1"/>
</dbReference>
<feature type="active site" description="Proton donor/acceptor" evidence="3">
    <location>
        <position position="81"/>
    </location>
</feature>
<comment type="caution">
    <text evidence="5">The sequence shown here is derived from an EMBL/GenBank/DDBJ whole genome shotgun (WGS) entry which is preliminary data.</text>
</comment>
<dbReference type="Proteomes" id="UP000824101">
    <property type="component" value="Unassembled WGS sequence"/>
</dbReference>
<organism evidence="5 6">
    <name type="scientific">Candidatus Lachnoclostridium stercorigallinarum</name>
    <dbReference type="NCBI Taxonomy" id="2838634"/>
    <lineage>
        <taxon>Bacteria</taxon>
        <taxon>Bacillati</taxon>
        <taxon>Bacillota</taxon>
        <taxon>Clostridia</taxon>
        <taxon>Lachnospirales</taxon>
        <taxon>Lachnospiraceae</taxon>
    </lineage>
</organism>
<evidence type="ECO:0000313" key="5">
    <source>
        <dbReference type="EMBL" id="HIZ79158.1"/>
    </source>
</evidence>
<gene>
    <name evidence="5" type="ORF">IAA17_05165</name>
</gene>
<sequence>MKLYLIRHGQTDWNVAGKIQGCHDIPLNETGKKQARYLAQGMEKRPVTRVYSSPQLRALETANAIAASQGVEVTTLPGLREVEFGDWEGMSWKEIQESDPERYAQWVETPAEVTPPGGESRAQIYERIGQAVNTIIEEGEGDVAVVSHGAALVYAVSYMFRNEVGPHDEIIVKNVSITTVEYDRETGHFHMIQENDLSHLPPEVKGQGAESPTITF</sequence>
<evidence type="ECO:0000256" key="3">
    <source>
        <dbReference type="PIRSR" id="PIRSR613078-1"/>
    </source>
</evidence>